<dbReference type="PANTHER" id="PTHR31303:SF1">
    <property type="entry name" value="CTP-DEPENDENT DIACYLGLYCEROL KINASE 1"/>
    <property type="match status" value="1"/>
</dbReference>
<feature type="transmembrane region" description="Helical" evidence="1">
    <location>
        <begin position="296"/>
        <end position="318"/>
    </location>
</feature>
<dbReference type="Proteomes" id="UP001165060">
    <property type="component" value="Unassembled WGS sequence"/>
</dbReference>
<name>A0ABQ6MHB7_9STRA</name>
<feature type="transmembrane region" description="Helical" evidence="1">
    <location>
        <begin position="267"/>
        <end position="284"/>
    </location>
</feature>
<dbReference type="EMBL" id="BRYB01000244">
    <property type="protein sequence ID" value="GMI26072.1"/>
    <property type="molecule type" value="Genomic_DNA"/>
</dbReference>
<feature type="transmembrane region" description="Helical" evidence="1">
    <location>
        <begin position="112"/>
        <end position="130"/>
    </location>
</feature>
<feature type="transmembrane region" description="Helical" evidence="1">
    <location>
        <begin position="613"/>
        <end position="635"/>
    </location>
</feature>
<organism evidence="3 4">
    <name type="scientific">Tetraparma gracilis</name>
    <dbReference type="NCBI Taxonomy" id="2962635"/>
    <lineage>
        <taxon>Eukaryota</taxon>
        <taxon>Sar</taxon>
        <taxon>Stramenopiles</taxon>
        <taxon>Ochrophyta</taxon>
        <taxon>Bolidophyceae</taxon>
        <taxon>Parmales</taxon>
        <taxon>Triparmaceae</taxon>
        <taxon>Tetraparma</taxon>
    </lineage>
</organism>
<accession>A0ABQ6MHB7</accession>
<evidence type="ECO:0000313" key="3">
    <source>
        <dbReference type="EMBL" id="GMI26072.1"/>
    </source>
</evidence>
<dbReference type="SUPFAM" id="SSF52374">
    <property type="entry name" value="Nucleotidylyl transferase"/>
    <property type="match status" value="1"/>
</dbReference>
<reference evidence="3 4" key="1">
    <citation type="journal article" date="2023" name="Commun. Biol.">
        <title>Genome analysis of Parmales, the sister group of diatoms, reveals the evolutionary specialization of diatoms from phago-mixotrophs to photoautotrophs.</title>
        <authorList>
            <person name="Ban H."/>
            <person name="Sato S."/>
            <person name="Yoshikawa S."/>
            <person name="Yamada K."/>
            <person name="Nakamura Y."/>
            <person name="Ichinomiya M."/>
            <person name="Sato N."/>
            <person name="Blanc-Mathieu R."/>
            <person name="Endo H."/>
            <person name="Kuwata A."/>
            <person name="Ogata H."/>
        </authorList>
    </citation>
    <scope>NUCLEOTIDE SEQUENCE [LARGE SCALE GENOMIC DNA]</scope>
</reference>
<feature type="domain" description="Cytidyltransferase-like" evidence="2">
    <location>
        <begin position="405"/>
        <end position="482"/>
    </location>
</feature>
<keyword evidence="1" id="KW-0472">Membrane</keyword>
<evidence type="ECO:0000256" key="1">
    <source>
        <dbReference type="SAM" id="Phobius"/>
    </source>
</evidence>
<dbReference type="InterPro" id="IPR037997">
    <property type="entry name" value="Dgk1-like"/>
</dbReference>
<dbReference type="InterPro" id="IPR004821">
    <property type="entry name" value="Cyt_trans-like"/>
</dbReference>
<feature type="transmembrane region" description="Helical" evidence="1">
    <location>
        <begin position="210"/>
        <end position="230"/>
    </location>
</feature>
<dbReference type="Pfam" id="PF01467">
    <property type="entry name" value="CTP_transf_like"/>
    <property type="match status" value="1"/>
</dbReference>
<dbReference type="Gene3D" id="3.40.50.620">
    <property type="entry name" value="HUPs"/>
    <property type="match status" value="1"/>
</dbReference>
<feature type="transmembrane region" description="Helical" evidence="1">
    <location>
        <begin position="360"/>
        <end position="383"/>
    </location>
</feature>
<gene>
    <name evidence="3" type="ORF">TeGR_g3549</name>
</gene>
<proteinExistence type="predicted"/>
<keyword evidence="1" id="KW-1133">Transmembrane helix</keyword>
<sequence>MSHSPSRSARLKKGISNRLERVSSFIRDSPLTENWLELFLSTPEKAAFASWDEQIVDRSVSSKVTNTFFSYLSIKMPDSVAPNMISLTGLITLAQCWYCVSRYGVVAPESCTWFAIFSIVAFYVTNSLDIRQSVLLRQKNGLNLLFKYSADCMSTVFLTLITSYCLGVTEWQTQWYVVQVGQLTLFTKHLSAFNRMAGMRYGALTGPGEVLTFTLAVLLCRAVMGLDWLINLYGMTLHQLVLYLERSRFDYSVPEKVLDIHEMGSEMISTCYYMAYTLALLHVVSLPKEHNWTRIGLTVCLLMRCGPALAAYLGLPYFGDVAEDITGSHWSVVADGFFMAIVVSDITLAKMSGREIHPWVVAMSFCSMFSHTIIFIVCGSYYIAVFTDLCHYLNLPLLTISINVYCDGVYDLCHIGHKNLFKRALGNGNRLFVGVCNDEACANYKRPPIMTHDERCAEVAGCKAVTKNLVPRNAIHLKRKLTHAATGLLFAAAHAALPRRCFLGAGVVASSFLLTVETLRYRKGFRWMNAAYIRLFGGVLRKHELSGAMSGTFYFFAGVTLTAYLFPPLPAALGMVQLAVADPVSSYAGRKTKDVYWSRIEGGLGGIGRNKGILGFLAGAVACVPPNLLILHLYHPPLPPPTLLLLSLLVGCGGALADLAVPTPTLKFPRKLMGVRLPPMHVDDNFVVPVFAGWVATKLLGKRQGWV</sequence>
<protein>
    <recommendedName>
        <fullName evidence="2">Cytidyltransferase-like domain-containing protein</fullName>
    </recommendedName>
</protein>
<feature type="transmembrane region" description="Helical" evidence="1">
    <location>
        <begin position="330"/>
        <end position="348"/>
    </location>
</feature>
<evidence type="ECO:0000313" key="4">
    <source>
        <dbReference type="Proteomes" id="UP001165060"/>
    </source>
</evidence>
<dbReference type="NCBIfam" id="TIGR00125">
    <property type="entry name" value="cyt_tran_rel"/>
    <property type="match status" value="1"/>
</dbReference>
<feature type="transmembrane region" description="Helical" evidence="1">
    <location>
        <begin position="641"/>
        <end position="661"/>
    </location>
</feature>
<dbReference type="PANTHER" id="PTHR31303">
    <property type="entry name" value="CTP-DEPENDENT DIACYLGLYCEROL KINASE 1"/>
    <property type="match status" value="1"/>
</dbReference>
<keyword evidence="4" id="KW-1185">Reference proteome</keyword>
<comment type="caution">
    <text evidence="3">The sequence shown here is derived from an EMBL/GenBank/DDBJ whole genome shotgun (WGS) entry which is preliminary data.</text>
</comment>
<feature type="transmembrane region" description="Helical" evidence="1">
    <location>
        <begin position="543"/>
        <end position="565"/>
    </location>
</feature>
<keyword evidence="1" id="KW-0812">Transmembrane</keyword>
<dbReference type="InterPro" id="IPR014729">
    <property type="entry name" value="Rossmann-like_a/b/a_fold"/>
</dbReference>
<evidence type="ECO:0000259" key="2">
    <source>
        <dbReference type="Pfam" id="PF01467"/>
    </source>
</evidence>